<evidence type="ECO:0000256" key="1">
    <source>
        <dbReference type="ARBA" id="ARBA00001933"/>
    </source>
</evidence>
<dbReference type="PANTHER" id="PTHR43797:SF2">
    <property type="entry name" value="HOMOCYSTEINE_CYSTEINE SYNTHASE"/>
    <property type="match status" value="1"/>
</dbReference>
<sequence>MTGNHDPNWKLDTIAVHGGYTPDPTTRAVAVPIYQTVAFAFDDTQHGADLFDLKVKGNIYSRIMNPTVDVLEQRVNALEGGVGALAMASGLAAVTASIQTIAEVGDNIVSSSTLYGGTYNLFAHTFPLSGIQVRFADPGDPDAFASLIDERTKAIFAESVGNPLGNITDISALAEIAHAHGIPLIIDNTVPSPYLLRPIEHGADIVVHSLTKYLGGHGTSLGGAIVDSGNFPWQQHARRFRRLTEPDVSYHGVVYTEAFARAAYVGRARVVPLRNMGGAISPFNAFMILQGIETLGLRVDRIVDNARKIAEFLQSHPKVEWVNHASLASHPDHELAKRYLGGKVPGLLTFGIKDGFEGGARFQDALKLFTRLVNIGDAKSLATHPASTTHRQLSDHELKKAGVTKETIRLSVGIEHIDDLLADLHQALGNA</sequence>
<evidence type="ECO:0000313" key="7">
    <source>
        <dbReference type="EMBL" id="SAK74517.1"/>
    </source>
</evidence>
<dbReference type="STRING" id="1777140.AWB79_04367"/>
<comment type="cofactor">
    <cofactor evidence="1 6">
        <name>pyridoxal 5'-phosphate</name>
        <dbReference type="ChEBI" id="CHEBI:597326"/>
    </cofactor>
</comment>
<evidence type="ECO:0000256" key="2">
    <source>
        <dbReference type="ARBA" id="ARBA00009077"/>
    </source>
</evidence>
<dbReference type="AlphaFoldDB" id="A0A158BZ11"/>
<gene>
    <name evidence="7" type="ORF">AWB79_04367</name>
</gene>
<dbReference type="SUPFAM" id="SSF53383">
    <property type="entry name" value="PLP-dependent transferases"/>
    <property type="match status" value="1"/>
</dbReference>
<dbReference type="InterPro" id="IPR015424">
    <property type="entry name" value="PyrdxlP-dep_Trfase"/>
</dbReference>
<feature type="modified residue" description="N6-(pyridoxal phosphate)lysine" evidence="5">
    <location>
        <position position="212"/>
    </location>
</feature>
<dbReference type="RefSeq" id="WP_061169499.1">
    <property type="nucleotide sequence ID" value="NZ_FCOA02000015.1"/>
</dbReference>
<dbReference type="Gene3D" id="3.90.1150.10">
    <property type="entry name" value="Aspartate Aminotransferase, domain 1"/>
    <property type="match status" value="1"/>
</dbReference>
<organism evidence="7 8">
    <name type="scientific">Caballeronia hypogeia</name>
    <dbReference type="NCBI Taxonomy" id="1777140"/>
    <lineage>
        <taxon>Bacteria</taxon>
        <taxon>Pseudomonadati</taxon>
        <taxon>Pseudomonadota</taxon>
        <taxon>Betaproteobacteria</taxon>
        <taxon>Burkholderiales</taxon>
        <taxon>Burkholderiaceae</taxon>
        <taxon>Caballeronia</taxon>
    </lineage>
</organism>
<dbReference type="FunFam" id="3.40.640.10:FF:000035">
    <property type="entry name" value="O-succinylhomoserine sulfhydrylase"/>
    <property type="match status" value="1"/>
</dbReference>
<evidence type="ECO:0000313" key="8">
    <source>
        <dbReference type="Proteomes" id="UP000054851"/>
    </source>
</evidence>
<evidence type="ECO:0000256" key="3">
    <source>
        <dbReference type="ARBA" id="ARBA00022679"/>
    </source>
</evidence>
<evidence type="ECO:0000256" key="4">
    <source>
        <dbReference type="ARBA" id="ARBA00022898"/>
    </source>
</evidence>
<dbReference type="OrthoDB" id="9805807at2"/>
<keyword evidence="8" id="KW-1185">Reference proteome</keyword>
<dbReference type="GO" id="GO:0003961">
    <property type="term" value="F:O-acetylhomoserine aminocarboxypropyltransferase activity"/>
    <property type="evidence" value="ECO:0007669"/>
    <property type="project" value="TreeGrafter"/>
</dbReference>
<evidence type="ECO:0000256" key="6">
    <source>
        <dbReference type="RuleBase" id="RU362118"/>
    </source>
</evidence>
<dbReference type="GO" id="GO:0030170">
    <property type="term" value="F:pyridoxal phosphate binding"/>
    <property type="evidence" value="ECO:0007669"/>
    <property type="project" value="InterPro"/>
</dbReference>
<dbReference type="PANTHER" id="PTHR43797">
    <property type="entry name" value="HOMOCYSTEINE/CYSTEINE SYNTHASE"/>
    <property type="match status" value="1"/>
</dbReference>
<dbReference type="PIRSF" id="PIRSF001434">
    <property type="entry name" value="CGS"/>
    <property type="match status" value="1"/>
</dbReference>
<keyword evidence="4 5" id="KW-0663">Pyridoxal phosphate</keyword>
<dbReference type="InterPro" id="IPR000277">
    <property type="entry name" value="Cys/Met-Metab_PyrdxlP-dep_enz"/>
</dbReference>
<dbReference type="InterPro" id="IPR006235">
    <property type="entry name" value="OAc-hSer/O-AcSer_sulfhydrylase"/>
</dbReference>
<accession>A0A158BZ11</accession>
<dbReference type="InterPro" id="IPR054542">
    <property type="entry name" value="Cys_met_metab_PP"/>
</dbReference>
<dbReference type="InterPro" id="IPR015422">
    <property type="entry name" value="PyrdxlP-dep_Trfase_small"/>
</dbReference>
<dbReference type="NCBIfam" id="TIGR01326">
    <property type="entry name" value="OAH_OAS_sulfhy"/>
    <property type="match status" value="1"/>
</dbReference>
<dbReference type="GO" id="GO:0006535">
    <property type="term" value="P:cysteine biosynthetic process from serine"/>
    <property type="evidence" value="ECO:0007669"/>
    <property type="project" value="TreeGrafter"/>
</dbReference>
<dbReference type="GO" id="GO:0005737">
    <property type="term" value="C:cytoplasm"/>
    <property type="evidence" value="ECO:0007669"/>
    <property type="project" value="TreeGrafter"/>
</dbReference>
<dbReference type="GO" id="GO:0004124">
    <property type="term" value="F:cysteine synthase activity"/>
    <property type="evidence" value="ECO:0007669"/>
    <property type="project" value="TreeGrafter"/>
</dbReference>
<comment type="similarity">
    <text evidence="2 6">Belongs to the trans-sulfuration enzymes family.</text>
</comment>
<comment type="caution">
    <text evidence="7">The sequence shown here is derived from an EMBL/GenBank/DDBJ whole genome shotgun (WGS) entry which is preliminary data.</text>
</comment>
<dbReference type="GO" id="GO:0071269">
    <property type="term" value="P:L-homocysteine biosynthetic process"/>
    <property type="evidence" value="ECO:0007669"/>
    <property type="project" value="TreeGrafter"/>
</dbReference>
<dbReference type="CDD" id="cd00614">
    <property type="entry name" value="CGS_like"/>
    <property type="match status" value="1"/>
</dbReference>
<dbReference type="GO" id="GO:0019346">
    <property type="term" value="P:transsulfuration"/>
    <property type="evidence" value="ECO:0007669"/>
    <property type="project" value="InterPro"/>
</dbReference>
<dbReference type="Pfam" id="PF01053">
    <property type="entry name" value="Cys_Met_Meta_PP"/>
    <property type="match status" value="1"/>
</dbReference>
<reference evidence="7" key="1">
    <citation type="submission" date="2016-01" db="EMBL/GenBank/DDBJ databases">
        <authorList>
            <person name="Peeters C."/>
        </authorList>
    </citation>
    <scope>NUCLEOTIDE SEQUENCE</scope>
    <source>
        <strain evidence="7">LMG 29322</strain>
    </source>
</reference>
<dbReference type="PROSITE" id="PS00868">
    <property type="entry name" value="CYS_MET_METAB_PP"/>
    <property type="match status" value="1"/>
</dbReference>
<name>A0A158BZ11_9BURK</name>
<dbReference type="InterPro" id="IPR015421">
    <property type="entry name" value="PyrdxlP-dep_Trfase_major"/>
</dbReference>
<dbReference type="Gene3D" id="3.40.640.10">
    <property type="entry name" value="Type I PLP-dependent aspartate aminotransferase-like (Major domain)"/>
    <property type="match status" value="1"/>
</dbReference>
<protein>
    <submittedName>
        <fullName evidence="7">O-acetylhomoserine/O-acetylserine sulfhydrylase</fullName>
    </submittedName>
</protein>
<dbReference type="Proteomes" id="UP000054851">
    <property type="component" value="Unassembled WGS sequence"/>
</dbReference>
<keyword evidence="3" id="KW-0808">Transferase</keyword>
<proteinExistence type="inferred from homology"/>
<evidence type="ECO:0000256" key="5">
    <source>
        <dbReference type="PIRSR" id="PIRSR001434-2"/>
    </source>
</evidence>
<dbReference type="EMBL" id="FCOA02000015">
    <property type="protein sequence ID" value="SAK74517.1"/>
    <property type="molecule type" value="Genomic_DNA"/>
</dbReference>